<evidence type="ECO:0000256" key="6">
    <source>
        <dbReference type="SAM" id="Phobius"/>
    </source>
</evidence>
<evidence type="ECO:0000256" key="5">
    <source>
        <dbReference type="SAM" id="MobiDB-lite"/>
    </source>
</evidence>
<dbReference type="Proteomes" id="UP000247498">
    <property type="component" value="Unassembled WGS sequence"/>
</dbReference>
<dbReference type="OrthoDB" id="6418713at2759"/>
<feature type="transmembrane region" description="Helical" evidence="6">
    <location>
        <begin position="204"/>
        <end position="235"/>
    </location>
</feature>
<dbReference type="AlphaFoldDB" id="A0A2V0P7Y2"/>
<dbReference type="SUPFAM" id="SSF103481">
    <property type="entry name" value="Multidrug resistance efflux transporter EmrE"/>
    <property type="match status" value="1"/>
</dbReference>
<accession>A0A2V0P7Y2</accession>
<dbReference type="InterPro" id="IPR004853">
    <property type="entry name" value="Sugar_P_trans_dom"/>
</dbReference>
<keyword evidence="8" id="KW-0670">Pyruvate</keyword>
<sequence length="260" mass="27189">MRAAGLCRGTGALVAPRAIARPVLGSPPQLLPRSGGCALRARRLKGVAAAFSQQQQPAAGPAPVPRPAGGIVRQDAPNRVVCGAAAASAEGDSQDQGLKFSLGLVLLFVGWYGANIYFNIYNKQLLKVFPYPLACTNIQFAIGSVLALIFWATGAVPKPRVDSQTLKSIVPLAVIHVLGNVLTNVSLGKVAVSFTHTVKAMEPFFSVIMSAIFLGDVPPVPVLLTLIPIVAGVILASLTEATFNWTGFLSAMFSNITCAL</sequence>
<evidence type="ECO:0000259" key="7">
    <source>
        <dbReference type="Pfam" id="PF03151"/>
    </source>
</evidence>
<dbReference type="InterPro" id="IPR050186">
    <property type="entry name" value="TPT_transporter"/>
</dbReference>
<feature type="transmembrane region" description="Helical" evidence="6">
    <location>
        <begin position="130"/>
        <end position="152"/>
    </location>
</feature>
<dbReference type="InterPro" id="IPR037185">
    <property type="entry name" value="EmrE-like"/>
</dbReference>
<reference evidence="8 9" key="1">
    <citation type="journal article" date="2018" name="Sci. Rep.">
        <title>Raphidocelis subcapitata (=Pseudokirchneriella subcapitata) provides an insight into genome evolution and environmental adaptations in the Sphaeropleales.</title>
        <authorList>
            <person name="Suzuki S."/>
            <person name="Yamaguchi H."/>
            <person name="Nakajima N."/>
            <person name="Kawachi M."/>
        </authorList>
    </citation>
    <scope>NUCLEOTIDE SEQUENCE [LARGE SCALE GENOMIC DNA]</scope>
    <source>
        <strain evidence="8 9">NIES-35</strain>
    </source>
</reference>
<keyword evidence="4 6" id="KW-0472">Membrane</keyword>
<keyword evidence="9" id="KW-1185">Reference proteome</keyword>
<proteinExistence type="predicted"/>
<comment type="caution">
    <text evidence="8">The sequence shown here is derived from an EMBL/GenBank/DDBJ whole genome shotgun (WGS) entry which is preliminary data.</text>
</comment>
<evidence type="ECO:0000256" key="3">
    <source>
        <dbReference type="ARBA" id="ARBA00022989"/>
    </source>
</evidence>
<dbReference type="EMBL" id="BDRX01000072">
    <property type="protein sequence ID" value="GBF95971.1"/>
    <property type="molecule type" value="Genomic_DNA"/>
</dbReference>
<keyword evidence="3 6" id="KW-1133">Transmembrane helix</keyword>
<evidence type="ECO:0000313" key="9">
    <source>
        <dbReference type="Proteomes" id="UP000247498"/>
    </source>
</evidence>
<evidence type="ECO:0000313" key="8">
    <source>
        <dbReference type="EMBL" id="GBF95971.1"/>
    </source>
</evidence>
<organism evidence="8 9">
    <name type="scientific">Raphidocelis subcapitata</name>
    <dbReference type="NCBI Taxonomy" id="307507"/>
    <lineage>
        <taxon>Eukaryota</taxon>
        <taxon>Viridiplantae</taxon>
        <taxon>Chlorophyta</taxon>
        <taxon>core chlorophytes</taxon>
        <taxon>Chlorophyceae</taxon>
        <taxon>CS clade</taxon>
        <taxon>Sphaeropleales</taxon>
        <taxon>Selenastraceae</taxon>
        <taxon>Raphidocelis</taxon>
    </lineage>
</organism>
<feature type="transmembrane region" description="Helical" evidence="6">
    <location>
        <begin position="172"/>
        <end position="192"/>
    </location>
</feature>
<feature type="transmembrane region" description="Helical" evidence="6">
    <location>
        <begin position="100"/>
        <end position="118"/>
    </location>
</feature>
<dbReference type="InParanoid" id="A0A2V0P7Y2"/>
<evidence type="ECO:0000256" key="2">
    <source>
        <dbReference type="ARBA" id="ARBA00022692"/>
    </source>
</evidence>
<dbReference type="Pfam" id="PF03151">
    <property type="entry name" value="TPT"/>
    <property type="match status" value="1"/>
</dbReference>
<feature type="region of interest" description="Disordered" evidence="5">
    <location>
        <begin position="52"/>
        <end position="72"/>
    </location>
</feature>
<evidence type="ECO:0000256" key="1">
    <source>
        <dbReference type="ARBA" id="ARBA00004141"/>
    </source>
</evidence>
<evidence type="ECO:0000256" key="4">
    <source>
        <dbReference type="ARBA" id="ARBA00023136"/>
    </source>
</evidence>
<dbReference type="PANTHER" id="PTHR11132">
    <property type="entry name" value="SOLUTE CARRIER FAMILY 35"/>
    <property type="match status" value="1"/>
</dbReference>
<keyword evidence="2 6" id="KW-0812">Transmembrane</keyword>
<feature type="domain" description="Sugar phosphate transporter" evidence="7">
    <location>
        <begin position="104"/>
        <end position="258"/>
    </location>
</feature>
<protein>
    <submittedName>
        <fullName evidence="8">Phosphate phosphoenolpyruvate translocator</fullName>
    </submittedName>
</protein>
<dbReference type="STRING" id="307507.A0A2V0P7Y2"/>
<name>A0A2V0P7Y2_9CHLO</name>
<comment type="subcellular location">
    <subcellularLocation>
        <location evidence="1">Membrane</location>
        <topology evidence="1">Multi-pass membrane protein</topology>
    </subcellularLocation>
</comment>
<dbReference type="GO" id="GO:0016020">
    <property type="term" value="C:membrane"/>
    <property type="evidence" value="ECO:0007669"/>
    <property type="project" value="UniProtKB-SubCell"/>
</dbReference>
<gene>
    <name evidence="8" type="ORF">Rsub_08094</name>
</gene>